<evidence type="ECO:0000313" key="2">
    <source>
        <dbReference type="Proteomes" id="UP000053370"/>
    </source>
</evidence>
<keyword evidence="2" id="KW-1185">Reference proteome</keyword>
<dbReference type="PATRIC" id="fig|1678840.3.peg.3139"/>
<dbReference type="GO" id="GO:0016740">
    <property type="term" value="F:transferase activity"/>
    <property type="evidence" value="ECO:0007669"/>
    <property type="project" value="UniProtKB-KW"/>
</dbReference>
<dbReference type="RefSeq" id="WP_082174806.1">
    <property type="nucleotide sequence ID" value="NZ_DF968181.1"/>
</dbReference>
<evidence type="ECO:0000313" key="1">
    <source>
        <dbReference type="EMBL" id="GAP41646.1"/>
    </source>
</evidence>
<dbReference type="Gene3D" id="3.10.450.620">
    <property type="entry name" value="JHP933, nucleotidyltransferase-like core domain"/>
    <property type="match status" value="1"/>
</dbReference>
<keyword evidence="1" id="KW-0808">Transferase</keyword>
<dbReference type="OrthoDB" id="9780929at2"/>
<sequence length="227" mass="27023">MYTMLTQDQTQKFALEQQTTVDNILKEHYQMFLLDILFNSSFENNLVFKGGTALRLAYGSVRFSEDLDFSLLDEVAFTDFSRVLKKIEKIIPEAAIKDIYDKRYTLFAKVLIHVDYRPIPIGIKVEVNKNPRDFIQTIALIKSPFNNLEVIGRVYTLESILKDKIRIIEDRERREPRDLFDAWYISQKLGQNFIIRDDYKYDQKELMDSLYHYLPKNQRKVIELFKK</sequence>
<dbReference type="STRING" id="1678840.ATC1_131638"/>
<gene>
    <name evidence="1" type="ORF">ATC1_131638</name>
</gene>
<organism evidence="1">
    <name type="scientific">Flexilinea flocculi</name>
    <dbReference type="NCBI Taxonomy" id="1678840"/>
    <lineage>
        <taxon>Bacteria</taxon>
        <taxon>Bacillati</taxon>
        <taxon>Chloroflexota</taxon>
        <taxon>Anaerolineae</taxon>
        <taxon>Anaerolineales</taxon>
        <taxon>Anaerolineaceae</taxon>
        <taxon>Flexilinea</taxon>
    </lineage>
</organism>
<dbReference type="AlphaFoldDB" id="A0A0S7BV76"/>
<name>A0A0S7BV76_9CHLR</name>
<dbReference type="Pfam" id="PF08843">
    <property type="entry name" value="AbiEii"/>
    <property type="match status" value="1"/>
</dbReference>
<accession>A0A0S7BV76</accession>
<dbReference type="Proteomes" id="UP000053370">
    <property type="component" value="Unassembled WGS sequence"/>
</dbReference>
<dbReference type="EMBL" id="DF968181">
    <property type="protein sequence ID" value="GAP41646.1"/>
    <property type="molecule type" value="Genomic_DNA"/>
</dbReference>
<reference evidence="1" key="1">
    <citation type="journal article" date="2015" name="Genome Announc.">
        <title>Draft Genome Sequence of Anaerolineae Strain TC1, a Novel Isolate from a Methanogenic Wastewater Treatment System.</title>
        <authorList>
            <person name="Matsuura N."/>
            <person name="Tourlousse D.M."/>
            <person name="Sun L."/>
            <person name="Toyonaga M."/>
            <person name="Kuroda K."/>
            <person name="Ohashi A."/>
            <person name="Cruz R."/>
            <person name="Yamaguchi T."/>
            <person name="Sekiguchi Y."/>
        </authorList>
    </citation>
    <scope>NUCLEOTIDE SEQUENCE [LARGE SCALE GENOMIC DNA]</scope>
    <source>
        <strain evidence="1">TC1</strain>
    </source>
</reference>
<proteinExistence type="predicted"/>
<protein>
    <submittedName>
        <fullName evidence="1">Nucleotidyl transferase</fullName>
    </submittedName>
</protein>
<dbReference type="InterPro" id="IPR014942">
    <property type="entry name" value="AbiEii"/>
</dbReference>